<dbReference type="GO" id="GO:0032259">
    <property type="term" value="P:methylation"/>
    <property type="evidence" value="ECO:0007669"/>
    <property type="project" value="UniProtKB-KW"/>
</dbReference>
<evidence type="ECO:0000256" key="5">
    <source>
        <dbReference type="ARBA" id="ARBA00022691"/>
    </source>
</evidence>
<dbReference type="Gene3D" id="1.10.1020.10">
    <property type="entry name" value="Adenine-specific Methyltransferase, Domain 2"/>
    <property type="match status" value="1"/>
</dbReference>
<dbReference type="GO" id="GO:0009307">
    <property type="term" value="P:DNA restriction-modification system"/>
    <property type="evidence" value="ECO:0007669"/>
    <property type="project" value="InterPro"/>
</dbReference>
<evidence type="ECO:0000256" key="2">
    <source>
        <dbReference type="ARBA" id="ARBA00011900"/>
    </source>
</evidence>
<proteinExistence type="inferred from homology"/>
<dbReference type="InterPro" id="IPR012327">
    <property type="entry name" value="MeTrfase_D12"/>
</dbReference>
<dbReference type="EC" id="2.1.1.72" evidence="2"/>
<accession>A0A482ETG2</accession>
<evidence type="ECO:0000256" key="3">
    <source>
        <dbReference type="ARBA" id="ARBA00022603"/>
    </source>
</evidence>
<evidence type="ECO:0000256" key="1">
    <source>
        <dbReference type="ARBA" id="ARBA00006594"/>
    </source>
</evidence>
<geneLocation type="plasmid" evidence="7">
    <name>pSa1423-160k</name>
</geneLocation>
<keyword evidence="5" id="KW-0949">S-adenosyl-L-methionine</keyword>
<name>A0A482ETG2_SALSP</name>
<sequence>MTSYIMPHFVIFNRHCFNGVTRYNQNGEFNGYGANTKRPTRHAEMEAFWLMTYQKTLPFASGDFASVIERLVKTMIL</sequence>
<reference evidence="7" key="1">
    <citation type="submission" date="2019-01" db="EMBL/GenBank/DDBJ databases">
        <title>Salmonella strain 1423 plasmid sequences.</title>
        <authorList>
            <person name="Chen K."/>
            <person name="Chen S."/>
        </authorList>
    </citation>
    <scope>NUCLEOTIDE SEQUENCE</scope>
    <source>
        <strain evidence="7">Sa1423</strain>
        <plasmid evidence="7">pSa1423-160k</plasmid>
    </source>
</reference>
<gene>
    <name evidence="7" type="ORF">NNIBIDOC_00164</name>
</gene>
<protein>
    <recommendedName>
        <fullName evidence="2">site-specific DNA-methyltransferase (adenine-specific)</fullName>
        <ecNumber evidence="2">2.1.1.72</ecNumber>
    </recommendedName>
</protein>
<keyword evidence="4" id="KW-0808">Transferase</keyword>
<keyword evidence="3" id="KW-0489">Methyltransferase</keyword>
<dbReference type="AlphaFoldDB" id="A0A482ETG2"/>
<dbReference type="EMBL" id="MK356558">
    <property type="protein sequence ID" value="QBM91493.1"/>
    <property type="molecule type" value="Genomic_DNA"/>
</dbReference>
<comment type="catalytic activity">
    <reaction evidence="6">
        <text>a 2'-deoxyadenosine in DNA + S-adenosyl-L-methionine = an N(6)-methyl-2'-deoxyadenosine in DNA + S-adenosyl-L-homocysteine + H(+)</text>
        <dbReference type="Rhea" id="RHEA:15197"/>
        <dbReference type="Rhea" id="RHEA-COMP:12418"/>
        <dbReference type="Rhea" id="RHEA-COMP:12419"/>
        <dbReference type="ChEBI" id="CHEBI:15378"/>
        <dbReference type="ChEBI" id="CHEBI:57856"/>
        <dbReference type="ChEBI" id="CHEBI:59789"/>
        <dbReference type="ChEBI" id="CHEBI:90615"/>
        <dbReference type="ChEBI" id="CHEBI:90616"/>
        <dbReference type="EC" id="2.1.1.72"/>
    </reaction>
</comment>
<comment type="similarity">
    <text evidence="1">Belongs to the N(4)/N(6)-methyltransferase family.</text>
</comment>
<dbReference type="InterPro" id="IPR023095">
    <property type="entry name" value="Ade_MeTrfase_dom_2"/>
</dbReference>
<organism evidence="7">
    <name type="scientific">Salmonella sp</name>
    <dbReference type="NCBI Taxonomy" id="599"/>
    <lineage>
        <taxon>Bacteria</taxon>
        <taxon>Pseudomonadati</taxon>
        <taxon>Pseudomonadota</taxon>
        <taxon>Gammaproteobacteria</taxon>
        <taxon>Enterobacterales</taxon>
        <taxon>Enterobacteriaceae</taxon>
        <taxon>Salmonella</taxon>
    </lineage>
</organism>
<evidence type="ECO:0000256" key="4">
    <source>
        <dbReference type="ARBA" id="ARBA00022679"/>
    </source>
</evidence>
<keyword evidence="7" id="KW-0614">Plasmid</keyword>
<dbReference type="GO" id="GO:0009007">
    <property type="term" value="F:site-specific DNA-methyltransferase (adenine-specific) activity"/>
    <property type="evidence" value="ECO:0007669"/>
    <property type="project" value="InterPro"/>
</dbReference>
<evidence type="ECO:0000256" key="6">
    <source>
        <dbReference type="ARBA" id="ARBA00047942"/>
    </source>
</evidence>
<evidence type="ECO:0000313" key="7">
    <source>
        <dbReference type="EMBL" id="QBM91493.1"/>
    </source>
</evidence>
<dbReference type="Pfam" id="PF02086">
    <property type="entry name" value="MethyltransfD12"/>
    <property type="match status" value="1"/>
</dbReference>